<reference evidence="2" key="2">
    <citation type="submission" date="2023-06" db="EMBL/GenBank/DDBJ databases">
        <authorList>
            <person name="Ma L."/>
            <person name="Liu K.-W."/>
            <person name="Li Z."/>
            <person name="Hsiao Y.-Y."/>
            <person name="Qi Y."/>
            <person name="Fu T."/>
            <person name="Tang G."/>
            <person name="Zhang D."/>
            <person name="Sun W.-H."/>
            <person name="Liu D.-K."/>
            <person name="Li Y."/>
            <person name="Chen G.-Z."/>
            <person name="Liu X.-D."/>
            <person name="Liao X.-Y."/>
            <person name="Jiang Y.-T."/>
            <person name="Yu X."/>
            <person name="Hao Y."/>
            <person name="Huang J."/>
            <person name="Zhao X.-W."/>
            <person name="Ke S."/>
            <person name="Chen Y.-Y."/>
            <person name="Wu W.-L."/>
            <person name="Hsu J.-L."/>
            <person name="Lin Y.-F."/>
            <person name="Huang M.-D."/>
            <person name="Li C.-Y."/>
            <person name="Huang L."/>
            <person name="Wang Z.-W."/>
            <person name="Zhao X."/>
            <person name="Zhong W.-Y."/>
            <person name="Peng D.-H."/>
            <person name="Ahmad S."/>
            <person name="Lan S."/>
            <person name="Zhang J.-S."/>
            <person name="Tsai W.-C."/>
            <person name="Van De Peer Y."/>
            <person name="Liu Z.-J."/>
        </authorList>
    </citation>
    <scope>NUCLEOTIDE SEQUENCE</scope>
    <source>
        <strain evidence="2">CP</strain>
        <tissue evidence="2">Leaves</tissue>
    </source>
</reference>
<proteinExistence type="predicted"/>
<feature type="region of interest" description="Disordered" evidence="1">
    <location>
        <begin position="1"/>
        <end position="31"/>
    </location>
</feature>
<feature type="compositionally biased region" description="Basic residues" evidence="1">
    <location>
        <begin position="89"/>
        <end position="98"/>
    </location>
</feature>
<dbReference type="Proteomes" id="UP001180020">
    <property type="component" value="Unassembled WGS sequence"/>
</dbReference>
<comment type="caution">
    <text evidence="2">The sequence shown here is derived from an EMBL/GenBank/DDBJ whole genome shotgun (WGS) entry which is preliminary data.</text>
</comment>
<evidence type="ECO:0000256" key="1">
    <source>
        <dbReference type="SAM" id="MobiDB-lite"/>
    </source>
</evidence>
<dbReference type="EMBL" id="JAUJYO010000013">
    <property type="protein sequence ID" value="KAK1299975.1"/>
    <property type="molecule type" value="Genomic_DNA"/>
</dbReference>
<dbReference type="PANTHER" id="PTHR34061">
    <property type="entry name" value="PROTEIN, PUTATIVE-RELATED"/>
    <property type="match status" value="1"/>
</dbReference>
<feature type="compositionally biased region" description="Polar residues" evidence="1">
    <location>
        <begin position="1"/>
        <end position="10"/>
    </location>
</feature>
<protein>
    <submittedName>
        <fullName evidence="2">Uncharacterized protein</fullName>
    </submittedName>
</protein>
<reference evidence="2" key="1">
    <citation type="journal article" date="2023" name="Nat. Commun.">
        <title>Diploid and tetraploid genomes of Acorus and the evolution of monocots.</title>
        <authorList>
            <person name="Ma L."/>
            <person name="Liu K.W."/>
            <person name="Li Z."/>
            <person name="Hsiao Y.Y."/>
            <person name="Qi Y."/>
            <person name="Fu T."/>
            <person name="Tang G.D."/>
            <person name="Zhang D."/>
            <person name="Sun W.H."/>
            <person name="Liu D.K."/>
            <person name="Li Y."/>
            <person name="Chen G.Z."/>
            <person name="Liu X.D."/>
            <person name="Liao X.Y."/>
            <person name="Jiang Y.T."/>
            <person name="Yu X."/>
            <person name="Hao Y."/>
            <person name="Huang J."/>
            <person name="Zhao X.W."/>
            <person name="Ke S."/>
            <person name="Chen Y.Y."/>
            <person name="Wu W.L."/>
            <person name="Hsu J.L."/>
            <person name="Lin Y.F."/>
            <person name="Huang M.D."/>
            <person name="Li C.Y."/>
            <person name="Huang L."/>
            <person name="Wang Z.W."/>
            <person name="Zhao X."/>
            <person name="Zhong W.Y."/>
            <person name="Peng D.H."/>
            <person name="Ahmad S."/>
            <person name="Lan S."/>
            <person name="Zhang J.S."/>
            <person name="Tsai W.C."/>
            <person name="Van de Peer Y."/>
            <person name="Liu Z.J."/>
        </authorList>
    </citation>
    <scope>NUCLEOTIDE SEQUENCE</scope>
    <source>
        <strain evidence="2">CP</strain>
    </source>
</reference>
<gene>
    <name evidence="2" type="ORF">QJS10_CPB13g00084</name>
</gene>
<feature type="region of interest" description="Disordered" evidence="1">
    <location>
        <begin position="71"/>
        <end position="98"/>
    </location>
</feature>
<keyword evidence="3" id="KW-1185">Reference proteome</keyword>
<sequence>MAVMASFTTIRSGAGGGGGEPRVRRGQPGCGGGGGLDKVAMWIGNGMAAAFFASLERCSCINVTTAEEAEEEGEESKIAPLIRGGGGGQRRRRRAWKGKKRSGLFKDCCMVDDH</sequence>
<accession>A0AAV9DG01</accession>
<dbReference type="PANTHER" id="PTHR34061:SF2">
    <property type="entry name" value="PROTEIN, PUTATIVE-RELATED"/>
    <property type="match status" value="1"/>
</dbReference>
<evidence type="ECO:0000313" key="2">
    <source>
        <dbReference type="EMBL" id="KAK1299975.1"/>
    </source>
</evidence>
<dbReference type="AlphaFoldDB" id="A0AAV9DG01"/>
<organism evidence="2 3">
    <name type="scientific">Acorus calamus</name>
    <name type="common">Sweet flag</name>
    <dbReference type="NCBI Taxonomy" id="4465"/>
    <lineage>
        <taxon>Eukaryota</taxon>
        <taxon>Viridiplantae</taxon>
        <taxon>Streptophyta</taxon>
        <taxon>Embryophyta</taxon>
        <taxon>Tracheophyta</taxon>
        <taxon>Spermatophyta</taxon>
        <taxon>Magnoliopsida</taxon>
        <taxon>Liliopsida</taxon>
        <taxon>Acoraceae</taxon>
        <taxon>Acorus</taxon>
    </lineage>
</organism>
<evidence type="ECO:0000313" key="3">
    <source>
        <dbReference type="Proteomes" id="UP001180020"/>
    </source>
</evidence>
<name>A0AAV9DG01_ACOCL</name>